<dbReference type="OrthoDB" id="2423701at2759"/>
<reference evidence="2" key="2">
    <citation type="submission" date="2015-01" db="EMBL/GenBank/DDBJ databases">
        <title>Evolutionary Origins and Diversification of the Mycorrhizal Mutualists.</title>
        <authorList>
            <consortium name="DOE Joint Genome Institute"/>
            <consortium name="Mycorrhizal Genomics Consortium"/>
            <person name="Kohler A."/>
            <person name="Kuo A."/>
            <person name="Nagy L.G."/>
            <person name="Floudas D."/>
            <person name="Copeland A."/>
            <person name="Barry K.W."/>
            <person name="Cichocki N."/>
            <person name="Veneault-Fourrey C."/>
            <person name="LaButti K."/>
            <person name="Lindquist E.A."/>
            <person name="Lipzen A."/>
            <person name="Lundell T."/>
            <person name="Morin E."/>
            <person name="Murat C."/>
            <person name="Riley R."/>
            <person name="Ohm R."/>
            <person name="Sun H."/>
            <person name="Tunlid A."/>
            <person name="Henrissat B."/>
            <person name="Grigoriev I.V."/>
            <person name="Hibbett D.S."/>
            <person name="Martin F."/>
        </authorList>
    </citation>
    <scope>NUCLEOTIDE SEQUENCE [LARGE SCALE GENOMIC DNA]</scope>
    <source>
        <strain evidence="2">F 1598</strain>
    </source>
</reference>
<protein>
    <submittedName>
        <fullName evidence="1">Uncharacterized protein</fullName>
    </submittedName>
</protein>
<reference evidence="1 2" key="1">
    <citation type="submission" date="2014-04" db="EMBL/GenBank/DDBJ databases">
        <authorList>
            <consortium name="DOE Joint Genome Institute"/>
            <person name="Kuo A."/>
            <person name="Tarkka M."/>
            <person name="Buscot F."/>
            <person name="Kohler A."/>
            <person name="Nagy L.G."/>
            <person name="Floudas D."/>
            <person name="Copeland A."/>
            <person name="Barry K.W."/>
            <person name="Cichocki N."/>
            <person name="Veneault-Fourrey C."/>
            <person name="LaButti K."/>
            <person name="Lindquist E.A."/>
            <person name="Lipzen A."/>
            <person name="Lundell T."/>
            <person name="Morin E."/>
            <person name="Murat C."/>
            <person name="Sun H."/>
            <person name="Tunlid A."/>
            <person name="Henrissat B."/>
            <person name="Grigoriev I.V."/>
            <person name="Hibbett D.S."/>
            <person name="Martin F."/>
            <person name="Nordberg H.P."/>
            <person name="Cantor M.N."/>
            <person name="Hua S.X."/>
        </authorList>
    </citation>
    <scope>NUCLEOTIDE SEQUENCE [LARGE SCALE GENOMIC DNA]</scope>
    <source>
        <strain evidence="1 2">F 1598</strain>
    </source>
</reference>
<sequence length="632" mass="71628">MSLFSDWGPEAKYPLKIEQLSTAQLSNISFLFGGIDDARHAYGTLIGAHQAFLSLNKRKQSQFYLHMTLLDVHPGALARDLCIMTLIHALSDGSQSATNQIEINYILYICWSRTPWILLREVGSYCRSVTSNQPCNRLYNTMQDIKIRLSKDPPEFPDWLHVNSASIPDIITSLNYWSKLTDSKTTAGMLRFHVPHTPGTDTNMEILNNPNISPEYRAMLQDSMVAKRQQIGDMLDSMDDSLLRQAGWIEQGQSPAQAREFLTAHREDAIELMLKAQLDGIVTSGMEKEQEWYNTTKTFMPPAEFWNRHPGYANFRRFQQGKTKLPKETKTSIKGHIETTWKPNVTLFDQASTSFSVTNWSATGYPDLNLDAFKACQELEEYNDRFFDRVVEALKGMKGHVTIEVLQGELVQEMSKMRFRGDGSRPATFPRSFTRAWLSNVPDYTHGLMSTCVYTLPAIQNGDASAVASNCLLNCGIWKDDEEFCHLHAPSHPRRAPPFPRPLSELASREEVVTWLTRVFLCTVVPGSSGLGAFRARLPNNLVAFVELLIHLQEVGFPSHWLSDFLQSILSDSLVTNIAPYHGKWPIPVSEITRRVRSRKVRLDPWRAELETILATAYEGIPFMVSLPSDFA</sequence>
<dbReference type="AlphaFoldDB" id="A0A0C3EWS1"/>
<feature type="non-terminal residue" evidence="1">
    <location>
        <position position="632"/>
    </location>
</feature>
<evidence type="ECO:0000313" key="1">
    <source>
        <dbReference type="EMBL" id="KIM72449.1"/>
    </source>
</evidence>
<gene>
    <name evidence="1" type="ORF">PILCRDRAFT_16127</name>
</gene>
<evidence type="ECO:0000313" key="2">
    <source>
        <dbReference type="Proteomes" id="UP000054166"/>
    </source>
</evidence>
<proteinExistence type="predicted"/>
<accession>A0A0C3EWS1</accession>
<dbReference type="EMBL" id="KN833131">
    <property type="protein sequence ID" value="KIM72449.1"/>
    <property type="molecule type" value="Genomic_DNA"/>
</dbReference>
<keyword evidence="2" id="KW-1185">Reference proteome</keyword>
<dbReference type="HOGENOM" id="CLU_017710_1_0_1"/>
<dbReference type="Proteomes" id="UP000054166">
    <property type="component" value="Unassembled WGS sequence"/>
</dbReference>
<dbReference type="InParanoid" id="A0A0C3EWS1"/>
<name>A0A0C3EWS1_PILCF</name>
<organism evidence="1 2">
    <name type="scientific">Piloderma croceum (strain F 1598)</name>
    <dbReference type="NCBI Taxonomy" id="765440"/>
    <lineage>
        <taxon>Eukaryota</taxon>
        <taxon>Fungi</taxon>
        <taxon>Dikarya</taxon>
        <taxon>Basidiomycota</taxon>
        <taxon>Agaricomycotina</taxon>
        <taxon>Agaricomycetes</taxon>
        <taxon>Agaricomycetidae</taxon>
        <taxon>Atheliales</taxon>
        <taxon>Atheliaceae</taxon>
        <taxon>Piloderma</taxon>
    </lineage>
</organism>
<dbReference type="STRING" id="765440.A0A0C3EWS1"/>